<dbReference type="PANTHER" id="PTHR21649">
    <property type="entry name" value="CHLOROPHYLL A/B BINDING PROTEIN"/>
    <property type="match status" value="1"/>
</dbReference>
<proteinExistence type="predicted"/>
<evidence type="ECO:0000256" key="4">
    <source>
        <dbReference type="ARBA" id="ARBA00022640"/>
    </source>
</evidence>
<evidence type="ECO:0000256" key="2">
    <source>
        <dbReference type="ARBA" id="ARBA00022528"/>
    </source>
</evidence>
<comment type="caution">
    <text evidence="6">The sequence shown here is derived from an EMBL/GenBank/DDBJ whole genome shotgun (WGS) entry which is preliminary data.</text>
</comment>
<keyword evidence="5" id="KW-0732">Signal</keyword>
<evidence type="ECO:0000313" key="6">
    <source>
        <dbReference type="EMBL" id="CAK9017384.1"/>
    </source>
</evidence>
<dbReference type="Proteomes" id="UP001642464">
    <property type="component" value="Unassembled WGS sequence"/>
</dbReference>
<accession>A0ABP0JSF3</accession>
<organism evidence="6 7">
    <name type="scientific">Durusdinium trenchii</name>
    <dbReference type="NCBI Taxonomy" id="1381693"/>
    <lineage>
        <taxon>Eukaryota</taxon>
        <taxon>Sar</taxon>
        <taxon>Alveolata</taxon>
        <taxon>Dinophyceae</taxon>
        <taxon>Suessiales</taxon>
        <taxon>Symbiodiniaceae</taxon>
        <taxon>Durusdinium</taxon>
    </lineage>
</organism>
<reference evidence="6 7" key="1">
    <citation type="submission" date="2024-02" db="EMBL/GenBank/DDBJ databases">
        <authorList>
            <person name="Chen Y."/>
            <person name="Shah S."/>
            <person name="Dougan E. K."/>
            <person name="Thang M."/>
            <person name="Chan C."/>
        </authorList>
    </citation>
    <scope>NUCLEOTIDE SEQUENCE [LARGE SCALE GENOMIC DNA]</scope>
</reference>
<keyword evidence="3" id="KW-0602">Photosynthesis</keyword>
<dbReference type="InterPro" id="IPR022796">
    <property type="entry name" value="Chloroa_b-bind"/>
</dbReference>
<evidence type="ECO:0000313" key="7">
    <source>
        <dbReference type="Proteomes" id="UP001642464"/>
    </source>
</evidence>
<gene>
    <name evidence="6" type="ORF">SCF082_LOCUS13620</name>
</gene>
<keyword evidence="7" id="KW-1185">Reference proteome</keyword>
<evidence type="ECO:0000256" key="1">
    <source>
        <dbReference type="ARBA" id="ARBA00004229"/>
    </source>
</evidence>
<dbReference type="Pfam" id="PF00504">
    <property type="entry name" value="Chloroa_b-bind"/>
    <property type="match status" value="1"/>
</dbReference>
<feature type="signal peptide" evidence="5">
    <location>
        <begin position="1"/>
        <end position="21"/>
    </location>
</feature>
<sequence>MASSKATVALATAAAVGGACAFVAPSAKTVSATPALRGQVRSTQASGLSPNAAAAVALSSAAVLVSQARKAGSKTSALKAFEQELGVQPPVGYWDPAGLARDGDVEAFQRRRSVELKHGRIAMLATMGYITPEIAGKFPGYLSPSAGLKFADVPNGLAAISKVPAGGWTQILLYMGWCEVSRGPGSDIASGRPGDFGWYVLSSADPEQKKKKLSAELANGRLAMMAIIGMFYQDGLTGSAWGDWSNFTDSPLRATGAWRAASRGLLGPCWLGSGWGRGGLPAQALRRAQARPHCHARDHGLMPVHASNRRIFVPQRGVEVR</sequence>
<name>A0ABP0JSF3_9DINO</name>
<keyword evidence="2" id="KW-0150">Chloroplast</keyword>
<protein>
    <submittedName>
        <fullName evidence="6">Chloroplastic</fullName>
    </submittedName>
</protein>
<dbReference type="InterPro" id="IPR001344">
    <property type="entry name" value="Chloro_AB-bd_pln"/>
</dbReference>
<comment type="subcellular location">
    <subcellularLocation>
        <location evidence="1">Plastid</location>
        <location evidence="1">Chloroplast</location>
    </subcellularLocation>
</comment>
<dbReference type="EMBL" id="CAXAMM010008447">
    <property type="protein sequence ID" value="CAK9017384.1"/>
    <property type="molecule type" value="Genomic_DNA"/>
</dbReference>
<dbReference type="PROSITE" id="PS51257">
    <property type="entry name" value="PROKAR_LIPOPROTEIN"/>
    <property type="match status" value="1"/>
</dbReference>
<dbReference type="Gene3D" id="1.10.3460.10">
    <property type="entry name" value="Chlorophyll a/b binding protein domain"/>
    <property type="match status" value="1"/>
</dbReference>
<evidence type="ECO:0000256" key="5">
    <source>
        <dbReference type="SAM" id="SignalP"/>
    </source>
</evidence>
<dbReference type="SUPFAM" id="SSF103511">
    <property type="entry name" value="Chlorophyll a-b binding protein"/>
    <property type="match status" value="1"/>
</dbReference>
<keyword evidence="4" id="KW-0934">Plastid</keyword>
<feature type="chain" id="PRO_5046693142" evidence="5">
    <location>
        <begin position="22"/>
        <end position="321"/>
    </location>
</feature>
<evidence type="ECO:0000256" key="3">
    <source>
        <dbReference type="ARBA" id="ARBA00022531"/>
    </source>
</evidence>